<protein>
    <submittedName>
        <fullName evidence="2">Uncharacterized protein</fullName>
    </submittedName>
</protein>
<accession>A0A327NDM8</accession>
<sequence length="277" mass="30885">MVKKAVAVPAWTQKTKNAPETLVQLKRQQTGQFYYGFPIWWAAAEWIRLANRVPGFHNNGLDTEYNVSKICRVAEPFIDKFGGDTDESKDAFRKKFYGQVDELLFGTEGKRKVIFDECAVGIDGKMQPYIEFETVESKLTGKEYTELYQMAVTAFANASGILSGLAGVSDGKMLGVLALNCVYLPNTNSFTARPASVRSLKATGIAPLSVNWAYPKMCSLASKISCSKRSTRTKLVPARKTRLPAIQRVKISRPATIRRPKTLKPPTNRAKNDYQID</sequence>
<evidence type="ECO:0000313" key="3">
    <source>
        <dbReference type="Proteomes" id="UP000249016"/>
    </source>
</evidence>
<evidence type="ECO:0000256" key="1">
    <source>
        <dbReference type="SAM" id="MobiDB-lite"/>
    </source>
</evidence>
<evidence type="ECO:0000313" key="2">
    <source>
        <dbReference type="EMBL" id="RAI73277.1"/>
    </source>
</evidence>
<dbReference type="AlphaFoldDB" id="A0A327NDM8"/>
<keyword evidence="3" id="KW-1185">Reference proteome</keyword>
<proteinExistence type="predicted"/>
<dbReference type="EMBL" id="QLII01000001">
    <property type="protein sequence ID" value="RAI73277.1"/>
    <property type="molecule type" value="Genomic_DNA"/>
</dbReference>
<name>A0A327NDM8_9BACT</name>
<dbReference type="Proteomes" id="UP000249016">
    <property type="component" value="Unassembled WGS sequence"/>
</dbReference>
<comment type="caution">
    <text evidence="2">The sequence shown here is derived from an EMBL/GenBank/DDBJ whole genome shotgun (WGS) entry which is preliminary data.</text>
</comment>
<organism evidence="2 3">
    <name type="scientific">Spirosoma telluris</name>
    <dbReference type="NCBI Taxonomy" id="2183553"/>
    <lineage>
        <taxon>Bacteria</taxon>
        <taxon>Pseudomonadati</taxon>
        <taxon>Bacteroidota</taxon>
        <taxon>Cytophagia</taxon>
        <taxon>Cytophagales</taxon>
        <taxon>Cytophagaceae</taxon>
        <taxon>Spirosoma</taxon>
    </lineage>
</organism>
<reference evidence="2 3" key="1">
    <citation type="submission" date="2018-06" db="EMBL/GenBank/DDBJ databases">
        <title>Spirosoma sp. HMF3257 Genome sequencing and assembly.</title>
        <authorList>
            <person name="Kang H."/>
            <person name="Cha I."/>
            <person name="Kim H."/>
            <person name="Kang J."/>
            <person name="Joh K."/>
        </authorList>
    </citation>
    <scope>NUCLEOTIDE SEQUENCE [LARGE SCALE GENOMIC DNA]</scope>
    <source>
        <strain evidence="2 3">HMF3257</strain>
    </source>
</reference>
<gene>
    <name evidence="2" type="ORF">HMF3257_00460</name>
</gene>
<feature type="region of interest" description="Disordered" evidence="1">
    <location>
        <begin position="254"/>
        <end position="277"/>
    </location>
</feature>